<dbReference type="EMBL" id="JAPWGW010000002">
    <property type="protein sequence ID" value="MCZ4297713.1"/>
    <property type="molecule type" value="Genomic_DNA"/>
</dbReference>
<dbReference type="Pfam" id="PF19802">
    <property type="entry name" value="DUF6285"/>
    <property type="match status" value="1"/>
</dbReference>
<accession>A0ABT4LU34</accession>
<evidence type="ECO:0000259" key="1">
    <source>
        <dbReference type="Pfam" id="PF19802"/>
    </source>
</evidence>
<organism evidence="2 3">
    <name type="scientific">Henriciella marina</name>
    <dbReference type="NCBI Taxonomy" id="453851"/>
    <lineage>
        <taxon>Bacteria</taxon>
        <taxon>Pseudomonadati</taxon>
        <taxon>Pseudomonadota</taxon>
        <taxon>Alphaproteobacteria</taxon>
        <taxon>Hyphomonadales</taxon>
        <taxon>Hyphomonadaceae</taxon>
        <taxon>Henriciella</taxon>
    </lineage>
</organism>
<sequence length="125" mass="13735">MHDQPSVSELVQAVKNFVDHSAMPELKGRAAFHARVASNVLATILRDLDARDANDAAEYERLKALLPDSDGKSRQALNEELQVRIRSGELTIESAALMEHLKKTAIAQLKVDQPKYSGLATAIED</sequence>
<keyword evidence="3" id="KW-1185">Reference proteome</keyword>
<dbReference type="RefSeq" id="WP_269401842.1">
    <property type="nucleotide sequence ID" value="NZ_JAPWGW010000002.1"/>
</dbReference>
<evidence type="ECO:0000313" key="2">
    <source>
        <dbReference type="EMBL" id="MCZ4297713.1"/>
    </source>
</evidence>
<dbReference type="InterPro" id="IPR046252">
    <property type="entry name" value="DUF6285"/>
</dbReference>
<protein>
    <submittedName>
        <fullName evidence="2">DUF6285 domain-containing protein</fullName>
    </submittedName>
</protein>
<proteinExistence type="predicted"/>
<feature type="domain" description="DUF6285" evidence="1">
    <location>
        <begin position="24"/>
        <end position="116"/>
    </location>
</feature>
<dbReference type="Proteomes" id="UP001083770">
    <property type="component" value="Unassembled WGS sequence"/>
</dbReference>
<name>A0ABT4LU34_9PROT</name>
<gene>
    <name evidence="2" type="ORF">O4G74_06535</name>
</gene>
<comment type="caution">
    <text evidence="2">The sequence shown here is derived from an EMBL/GenBank/DDBJ whole genome shotgun (WGS) entry which is preliminary data.</text>
</comment>
<evidence type="ECO:0000313" key="3">
    <source>
        <dbReference type="Proteomes" id="UP001083770"/>
    </source>
</evidence>
<reference evidence="2" key="1">
    <citation type="submission" date="2022-12" db="EMBL/GenBank/DDBJ databases">
        <title>Bacterial isolates from different developmental stages of Nematostella vectensis.</title>
        <authorList>
            <person name="Fraune S."/>
        </authorList>
    </citation>
    <scope>NUCLEOTIDE SEQUENCE</scope>
    <source>
        <strain evidence="2">G21632-S1</strain>
    </source>
</reference>